<dbReference type="GO" id="GO:0005576">
    <property type="term" value="C:extracellular region"/>
    <property type="evidence" value="ECO:0007669"/>
    <property type="project" value="UniProtKB-SubCell"/>
</dbReference>
<comment type="subcellular location">
    <subcellularLocation>
        <location evidence="1">Secreted</location>
    </subcellularLocation>
</comment>
<dbReference type="InterPro" id="IPR011049">
    <property type="entry name" value="Serralysin-like_metalloprot_C"/>
</dbReference>
<keyword evidence="2" id="KW-0964">Secreted</keyword>
<sequence length="2261" mass="234021">MATINKSTETKKQTIVGAGEDDLITGSAFADTIRGNGGNDTIDGGTGNDLIYGGSGNDQVMGGGGNDLIYGESGNDTLDGGTGSNKIYGGAGSDSISAGDGHDLFDGGDGDDLVDYSKATSGIKVNTGLSGPQAVGGRQGSDTLVSIEQVRGSMFNDIIEINGVEGSGAVHFASGGNGDDQITINANVNIGQADGGLGDDTILITGVRGGVVNAGEGNDTIQIQAVNERAGSGVIVVGEEGDDFISVEGGFDHSVRAGEGDDVIYVDNAVQRELDGGAGDDMLVIQGSAELGTIEEPVAPAQFIQNIKGMETIVVLGAQDTIIDLTNTDSLPPGDFIPFVDMTDNTIIGGDGRDDIRAGAGDDVLIGGLGDDTLNGGTGDDVLIAGEGDDTLVGGEGQDTLILSGNVIDYVVKLRAVEATQSIANPAYAIALAEVTEAKQAFYVQFNMLNNKYGVNDGGLIIPSGIPGDDAEALQAAAFENSQNPNVNGLYDSSDFEPGSELSNLFLAFDFAEGTLEDTPSLIESQVVVDHEFVLSAGQITTVAAQNDGEEIFGQAGDQLAPSGLQSDIEVFSFATGDVLATPDTPEVALAMGSDTGESSLDGLSNDRTPTLKVTFGEFARFVGDTVVVVIRQEQETTPATDTEPAITEFVVIRTIEHVLTADDVEAGFVNVDLNLLAEESGDWIVCTPTTPEMMPVAADGEYKFSTRIETVLNTISQEKDTDYTLDTVAPVIQSAATATPDENTTELYDVETDEEAAGMDGFVKYNLVSGPILIEPDAQVVDAAQQELNQAKSKLTAFVDIEYAGTFPMGTATTEDEKIAELVEFYESHLQFEEIAADAETFQDLIEAVDAAQTAFDNASAPVELVNDFDLLQIDEATGEVTLASEDKDGKPLELDHESKPIYTFQVRAVDEAGNASFQTVTVNVTDLDESAPLFVSATTATVVENTEAGITVYTAKADDDTIPAMEPEIMPLGMLPMDEEPTMETLDPDTDNLGEVTYSLKVFEEGDMMADDSALFVINETTGEVSFAAGTTPPNFESLKKQYKFTVVATDAADNMSEQQVTLNVADIGEDNVKDMFVGTAEDDFFNGLSDDDTLEGLAGDDILIGGAGNDTITAGEGDDVTALDVSTDGSDSINMGAGRDTVVLGGADQIRITFTSAEVGDGSAVDSTTFMPATDDMPAMGLANQDGKLAVRVQAEGAMDSLTGQVTRTDDEGIRFVAEEGTTFDVRDLVRGTERGNQFKVVELGTNGNDIFEAPVEESILLPRSSIFEGPGGSLELEFNIQGTPTIVEFDRLIVDQSSFGPADSDGVSSVTFTHEFTMEKSQFVSLYSSMTGGVFAYFEISSDTTDSAINGFLYDFDDEFFPLEKGTYTISVTLMLSGQPVGDIEAGFHVRSQPDITTEIYSSVTTEAALNEQGESVSVPLEDIYINAGAGDDDVRGTSGNDFLVGGSGDDTLKASAGDDSYIGGLGDDTIKDRADGDDVVVAYNLATDGSDYVELGVGDDVVNLSATGATQIRLTFTSGEVGNGNAFDANTQTNQDGGLAVRAQAEDSKGGLNAESGIGRFDDEGITFKAATGVTFDVRDLVSGVSRGDQFNAAELGTDGDDQIDESASTVNYYVNAGRGDDTVTTGSGNDFLVGGAGNDSLLGGTGNDSYIAGTGDDTIEDLNGGNDTVVAYNLVSDGEDEINLGTGDDVVNVTSSVTMTLGDTPVKTQASQIRVTFTSAEVGNGSAFDSTDSKSAMPLANQDGDLAVRLQAEDAEGNLVGSIARTDDEGITFLTEAGTTFDVRDLVAGTQRGNQFNRVTLGSSAGDTITIAAPEGMVIAPNVYINSGAGDDTVTAQGGADFLVGGVGNDTLTGGAGVDTLLGGAGNDTLIGNDGEIDTLNGGDGSDTYRIDLDDMIVEGAGLMGDVDTIEIAATYTLGASFENLTLLDVEEGEDNSFTAVGNSGNNVITGNAGDNQLLGLAGDDTIYGGEGTDFVSGGDGADMLHGDDGDDTISGGNGDDTLFGGNGNDSLTGDAGADTMSGGRGDDTYRVDSQSDIVIESSNEGVDTVNATVSYTLSAHVDRLTLINSANAIDGTGNDIANRVVGNANNNTLRGLDGADTLLGAAGNDVLYGGSGNDRLEGSAGQDTFVFENGDYQLSSLFNLVPGGNSYRAAMDIITDFVSGESVDLSRIDANSILSGDNAFVNASNSLFNLTGVPASGNAGTLRLSGGTTGTTGTINLYIDDDAVVDMSIQFIGVSAANLQVAINNGNIIL</sequence>
<evidence type="ECO:0000256" key="2">
    <source>
        <dbReference type="ARBA" id="ARBA00022525"/>
    </source>
</evidence>
<dbReference type="SMART" id="SM00112">
    <property type="entry name" value="CA"/>
    <property type="match status" value="2"/>
</dbReference>
<dbReference type="GO" id="GO:0005509">
    <property type="term" value="F:calcium ion binding"/>
    <property type="evidence" value="ECO:0007669"/>
    <property type="project" value="InterPro"/>
</dbReference>
<dbReference type="InterPro" id="IPR002126">
    <property type="entry name" value="Cadherin-like_dom"/>
</dbReference>
<dbReference type="PROSITE" id="PS00330">
    <property type="entry name" value="HEMOLYSIN_CALCIUM"/>
    <property type="match status" value="10"/>
</dbReference>
<keyword evidence="5" id="KW-1185">Reference proteome</keyword>
<evidence type="ECO:0000259" key="3">
    <source>
        <dbReference type="PROSITE" id="PS50268"/>
    </source>
</evidence>
<accession>A0AA86IXB8</accession>
<protein>
    <recommendedName>
        <fullName evidence="3">Cadherin domain-containing protein</fullName>
    </recommendedName>
</protein>
<dbReference type="PROSITE" id="PS50268">
    <property type="entry name" value="CADHERIN_2"/>
    <property type="match status" value="2"/>
</dbReference>
<dbReference type="SUPFAM" id="SSF49313">
    <property type="entry name" value="Cadherin-like"/>
    <property type="match status" value="2"/>
</dbReference>
<feature type="domain" description="Cadherin" evidence="3">
    <location>
        <begin position="896"/>
        <end position="936"/>
    </location>
</feature>
<dbReference type="Gene3D" id="2.60.40.60">
    <property type="entry name" value="Cadherins"/>
    <property type="match status" value="1"/>
</dbReference>
<proteinExistence type="predicted"/>
<name>A0AA86IXB8_9BURK</name>
<evidence type="ECO:0000256" key="1">
    <source>
        <dbReference type="ARBA" id="ARBA00004613"/>
    </source>
</evidence>
<evidence type="ECO:0000313" key="4">
    <source>
        <dbReference type="EMBL" id="BET24754.1"/>
    </source>
</evidence>
<dbReference type="Gene3D" id="2.150.10.10">
    <property type="entry name" value="Serralysin-like metalloprotease, C-terminal"/>
    <property type="match status" value="10"/>
</dbReference>
<dbReference type="InterPro" id="IPR018511">
    <property type="entry name" value="Hemolysin-typ_Ca-bd_CS"/>
</dbReference>
<feature type="domain" description="Cadherin" evidence="3">
    <location>
        <begin position="936"/>
        <end position="1079"/>
    </location>
</feature>
<dbReference type="Gene3D" id="2.60.40.10">
    <property type="entry name" value="Immunoglobulins"/>
    <property type="match status" value="1"/>
</dbReference>
<dbReference type="Pfam" id="PF00353">
    <property type="entry name" value="HemolysinCabind"/>
    <property type="match status" value="11"/>
</dbReference>
<dbReference type="RefSeq" id="WP_338284634.1">
    <property type="nucleotide sequence ID" value="NZ_AP028947.1"/>
</dbReference>
<organism evidence="4 5">
    <name type="scientific">Limnobacter thiooxidans</name>
    <dbReference type="NCBI Taxonomy" id="131080"/>
    <lineage>
        <taxon>Bacteria</taxon>
        <taxon>Pseudomonadati</taxon>
        <taxon>Pseudomonadota</taxon>
        <taxon>Betaproteobacteria</taxon>
        <taxon>Burkholderiales</taxon>
        <taxon>Burkholderiaceae</taxon>
        <taxon>Limnobacter</taxon>
    </lineage>
</organism>
<reference evidence="4 5" key="1">
    <citation type="submission" date="2023-10" db="EMBL/GenBank/DDBJ databases">
        <title>Complete Genome Sequence of Limnobacter thiooxidans CS-K2T, Isolated from freshwater lake sediments in Bavaria, Germany.</title>
        <authorList>
            <person name="Naruki M."/>
            <person name="Watanabe A."/>
            <person name="Warashina T."/>
            <person name="Morita T."/>
            <person name="Arakawa K."/>
        </authorList>
    </citation>
    <scope>NUCLEOTIDE SEQUENCE [LARGE SCALE GENOMIC DNA]</scope>
    <source>
        <strain evidence="4 5">CS-K2</strain>
    </source>
</reference>
<dbReference type="CDD" id="cd11304">
    <property type="entry name" value="Cadherin_repeat"/>
    <property type="match status" value="2"/>
</dbReference>
<dbReference type="PANTHER" id="PTHR38340">
    <property type="entry name" value="S-LAYER PROTEIN"/>
    <property type="match status" value="1"/>
</dbReference>
<dbReference type="Proteomes" id="UP001329151">
    <property type="component" value="Chromosome"/>
</dbReference>
<dbReference type="InterPro" id="IPR013783">
    <property type="entry name" value="Ig-like_fold"/>
</dbReference>
<dbReference type="PANTHER" id="PTHR38340:SF1">
    <property type="entry name" value="S-LAYER PROTEIN"/>
    <property type="match status" value="1"/>
</dbReference>
<dbReference type="GO" id="GO:0016020">
    <property type="term" value="C:membrane"/>
    <property type="evidence" value="ECO:0007669"/>
    <property type="project" value="InterPro"/>
</dbReference>
<dbReference type="InterPro" id="IPR050557">
    <property type="entry name" value="RTX_toxin/Mannuronan_C5-epim"/>
</dbReference>
<dbReference type="SUPFAM" id="SSF51120">
    <property type="entry name" value="beta-Roll"/>
    <property type="match status" value="9"/>
</dbReference>
<dbReference type="Gene3D" id="2.160.20.160">
    <property type="match status" value="1"/>
</dbReference>
<dbReference type="KEGG" id="lto:RGQ30_02550"/>
<dbReference type="InterPro" id="IPR015919">
    <property type="entry name" value="Cadherin-like_sf"/>
</dbReference>
<dbReference type="PRINTS" id="PR00313">
    <property type="entry name" value="CABNDNGRPT"/>
</dbReference>
<gene>
    <name evidence="4" type="ORF">RGQ30_02550</name>
</gene>
<dbReference type="InterPro" id="IPR001343">
    <property type="entry name" value="Hemolysn_Ca-bd"/>
</dbReference>
<dbReference type="EMBL" id="AP028947">
    <property type="protein sequence ID" value="BET24754.1"/>
    <property type="molecule type" value="Genomic_DNA"/>
</dbReference>
<evidence type="ECO:0000313" key="5">
    <source>
        <dbReference type="Proteomes" id="UP001329151"/>
    </source>
</evidence>
<dbReference type="GO" id="GO:0007156">
    <property type="term" value="P:homophilic cell adhesion via plasma membrane adhesion molecules"/>
    <property type="evidence" value="ECO:0007669"/>
    <property type="project" value="InterPro"/>
</dbReference>